<protein>
    <submittedName>
        <fullName evidence="10">Capsular polysaccharide biosynthesis protein CpsC</fullName>
    </submittedName>
</protein>
<keyword evidence="11" id="KW-1185">Reference proteome</keyword>
<evidence type="ECO:0000313" key="10">
    <source>
        <dbReference type="EMBL" id="AGF54952.1"/>
    </source>
</evidence>
<sequence length="230" mass="25775">MNEEYIKNEEIIKFEDIFDILIKRWKMILLITLSIALIAVGINFFLVAPKYKASEKVFIGKEDTKDQSYNTNDVQMYQKLIKTYAELMMTDDLVDRAIKSDGLNITSEKVLSSLTVTPRTDTQIIEIQYISTDKALAKDVVNSITNEFIKSSKELIPNGKVKVIESAKVPESPSSPNKAMNIFIASLVGFIISIGLAFLLEFIDNTFKTKGQLEEALGIPVIGVIPDDVE</sequence>
<evidence type="ECO:0000256" key="1">
    <source>
        <dbReference type="ARBA" id="ARBA00004651"/>
    </source>
</evidence>
<comment type="subcellular location">
    <subcellularLocation>
        <location evidence="1">Cell membrane</location>
        <topology evidence="1">Multi-pass membrane protein</topology>
    </subcellularLocation>
</comment>
<feature type="domain" description="Tyrosine-protein kinase G-rich" evidence="9">
    <location>
        <begin position="158"/>
        <end position="200"/>
    </location>
</feature>
<evidence type="ECO:0000256" key="6">
    <source>
        <dbReference type="ARBA" id="ARBA00023136"/>
    </source>
</evidence>
<dbReference type="PATRIC" id="fig|931276.5.peg.1133"/>
<dbReference type="GO" id="GO:0005886">
    <property type="term" value="C:plasma membrane"/>
    <property type="evidence" value="ECO:0007669"/>
    <property type="project" value="UniProtKB-SubCell"/>
</dbReference>
<evidence type="ECO:0000256" key="7">
    <source>
        <dbReference type="SAM" id="Phobius"/>
    </source>
</evidence>
<feature type="domain" description="Polysaccharide chain length determinant N-terminal" evidence="8">
    <location>
        <begin position="13"/>
        <end position="99"/>
    </location>
</feature>
<dbReference type="PANTHER" id="PTHR32309:SF13">
    <property type="entry name" value="FERRIC ENTEROBACTIN TRANSPORT PROTEIN FEPE"/>
    <property type="match status" value="1"/>
</dbReference>
<dbReference type="eggNOG" id="COG3944">
    <property type="taxonomic scope" value="Bacteria"/>
</dbReference>
<dbReference type="GO" id="GO:0004713">
    <property type="term" value="F:protein tyrosine kinase activity"/>
    <property type="evidence" value="ECO:0007669"/>
    <property type="project" value="TreeGrafter"/>
</dbReference>
<dbReference type="KEGG" id="csr:Cspa_c11760"/>
<evidence type="ECO:0000259" key="9">
    <source>
        <dbReference type="Pfam" id="PF13807"/>
    </source>
</evidence>
<evidence type="ECO:0000256" key="4">
    <source>
        <dbReference type="ARBA" id="ARBA00022692"/>
    </source>
</evidence>
<accession>M1MTS3</accession>
<feature type="transmembrane region" description="Helical" evidence="7">
    <location>
        <begin position="182"/>
        <end position="203"/>
    </location>
</feature>
<proteinExistence type="inferred from homology"/>
<evidence type="ECO:0000256" key="5">
    <source>
        <dbReference type="ARBA" id="ARBA00022989"/>
    </source>
</evidence>
<feature type="transmembrane region" description="Helical" evidence="7">
    <location>
        <begin position="27"/>
        <end position="48"/>
    </location>
</feature>
<organism evidence="10 11">
    <name type="scientific">Clostridium saccharoperbutylacetonicum N1-4(HMT)</name>
    <dbReference type="NCBI Taxonomy" id="931276"/>
    <lineage>
        <taxon>Bacteria</taxon>
        <taxon>Bacillati</taxon>
        <taxon>Bacillota</taxon>
        <taxon>Clostridia</taxon>
        <taxon>Eubacteriales</taxon>
        <taxon>Clostridiaceae</taxon>
        <taxon>Clostridium</taxon>
    </lineage>
</organism>
<dbReference type="InterPro" id="IPR050445">
    <property type="entry name" value="Bact_polysacc_biosynth/exp"/>
</dbReference>
<dbReference type="HOGENOM" id="CLU_082668_2_0_9"/>
<keyword evidence="5 7" id="KW-1133">Transmembrane helix</keyword>
<dbReference type="RefSeq" id="WP_015391277.1">
    <property type="nucleotide sequence ID" value="NC_020291.1"/>
</dbReference>
<reference evidence="10 11" key="1">
    <citation type="submission" date="2013-02" db="EMBL/GenBank/DDBJ databases">
        <title>Genome sequence of Clostridium saccharoperbutylacetonicum N1-4(HMT).</title>
        <authorList>
            <person name="Poehlein A."/>
            <person name="Daniel R."/>
        </authorList>
    </citation>
    <scope>NUCLEOTIDE SEQUENCE [LARGE SCALE GENOMIC DNA]</scope>
    <source>
        <strain evidence="11">N1-4(HMT)</strain>
    </source>
</reference>
<evidence type="ECO:0000313" key="11">
    <source>
        <dbReference type="Proteomes" id="UP000011728"/>
    </source>
</evidence>
<dbReference type="Pfam" id="PF13807">
    <property type="entry name" value="GNVR"/>
    <property type="match status" value="1"/>
</dbReference>
<evidence type="ECO:0000256" key="3">
    <source>
        <dbReference type="ARBA" id="ARBA00022475"/>
    </source>
</evidence>
<evidence type="ECO:0000259" key="8">
    <source>
        <dbReference type="Pfam" id="PF02706"/>
    </source>
</evidence>
<comment type="similarity">
    <text evidence="2">Belongs to the CpsC/CapA family.</text>
</comment>
<dbReference type="PANTHER" id="PTHR32309">
    <property type="entry name" value="TYROSINE-PROTEIN KINASE"/>
    <property type="match status" value="1"/>
</dbReference>
<dbReference type="Pfam" id="PF02706">
    <property type="entry name" value="Wzz"/>
    <property type="match status" value="1"/>
</dbReference>
<evidence type="ECO:0000256" key="2">
    <source>
        <dbReference type="ARBA" id="ARBA00006683"/>
    </source>
</evidence>
<keyword evidence="4 7" id="KW-0812">Transmembrane</keyword>
<dbReference type="AlphaFoldDB" id="M1MTS3"/>
<dbReference type="Proteomes" id="UP000011728">
    <property type="component" value="Chromosome"/>
</dbReference>
<dbReference type="InterPro" id="IPR032807">
    <property type="entry name" value="GNVR"/>
</dbReference>
<dbReference type="STRING" id="36745.CLSAP_11830"/>
<dbReference type="EMBL" id="CP004121">
    <property type="protein sequence ID" value="AGF54952.1"/>
    <property type="molecule type" value="Genomic_DNA"/>
</dbReference>
<dbReference type="InterPro" id="IPR003856">
    <property type="entry name" value="LPS_length_determ_N"/>
</dbReference>
<keyword evidence="6 7" id="KW-0472">Membrane</keyword>
<keyword evidence="3" id="KW-1003">Cell membrane</keyword>
<gene>
    <name evidence="10" type="primary">cpsC</name>
    <name evidence="10" type="ORF">Cspa_c11760</name>
</gene>
<name>M1MTS3_9CLOT</name>